<dbReference type="Proteomes" id="UP000234479">
    <property type="component" value="Unassembled WGS sequence"/>
</dbReference>
<feature type="transmembrane region" description="Helical" evidence="6">
    <location>
        <begin position="224"/>
        <end position="246"/>
    </location>
</feature>
<proteinExistence type="predicted"/>
<dbReference type="PROSITE" id="PS50850">
    <property type="entry name" value="MFS"/>
    <property type="match status" value="1"/>
</dbReference>
<evidence type="ECO:0000259" key="7">
    <source>
        <dbReference type="PROSITE" id="PS50850"/>
    </source>
</evidence>
<dbReference type="InterPro" id="IPR036259">
    <property type="entry name" value="MFS_trans_sf"/>
</dbReference>
<comment type="subcellular location">
    <subcellularLocation>
        <location evidence="1">Membrane</location>
        <topology evidence="1">Multi-pass membrane protein</topology>
    </subcellularLocation>
</comment>
<dbReference type="Pfam" id="PF07690">
    <property type="entry name" value="MFS_1"/>
    <property type="match status" value="1"/>
</dbReference>
<organism evidence="8 9">
    <name type="scientific">Caulobacter zeae</name>
    <dbReference type="NCBI Taxonomy" id="2055137"/>
    <lineage>
        <taxon>Bacteria</taxon>
        <taxon>Pseudomonadati</taxon>
        <taxon>Pseudomonadota</taxon>
        <taxon>Alphaproteobacteria</taxon>
        <taxon>Caulobacterales</taxon>
        <taxon>Caulobacteraceae</taxon>
        <taxon>Caulobacter</taxon>
    </lineage>
</organism>
<dbReference type="AlphaFoldDB" id="A0A2N5D9B1"/>
<keyword evidence="4 6" id="KW-1133">Transmembrane helix</keyword>
<gene>
    <name evidence="8" type="ORF">SGCZBJ_17945</name>
</gene>
<feature type="transmembrane region" description="Helical" evidence="6">
    <location>
        <begin position="165"/>
        <end position="186"/>
    </location>
</feature>
<evidence type="ECO:0000313" key="9">
    <source>
        <dbReference type="Proteomes" id="UP000234479"/>
    </source>
</evidence>
<dbReference type="SUPFAM" id="SSF103473">
    <property type="entry name" value="MFS general substrate transporter"/>
    <property type="match status" value="1"/>
</dbReference>
<keyword evidence="5 6" id="KW-0472">Membrane</keyword>
<feature type="transmembrane region" description="Helical" evidence="6">
    <location>
        <begin position="479"/>
        <end position="504"/>
    </location>
</feature>
<feature type="transmembrane region" description="Helical" evidence="6">
    <location>
        <begin position="334"/>
        <end position="356"/>
    </location>
</feature>
<feature type="transmembrane region" description="Helical" evidence="6">
    <location>
        <begin position="77"/>
        <end position="96"/>
    </location>
</feature>
<evidence type="ECO:0000256" key="3">
    <source>
        <dbReference type="ARBA" id="ARBA00022692"/>
    </source>
</evidence>
<sequence length="509" mass="53964">MSRAAPHPGARRLTILLLTALEFLQSGMVAFAAGPIMGEIGASPEEFSVATAGYAALAVLTIAKQRWLVERLGWRRYVQLSLTIFAIGAMVCALSRGFGEFFLGRCVMGLGGAAFMTSGRVMVQHFAPGPQRFGGIKFFASGLGGGIALAPGLAALAVAGDAWNAIFVILASLALATAMVASFALPSEPAAPHERSQSHPFLALSFGAGSFLLLFVLQRAQYDFYSNLSLLLLGLGAAALLLWHPFWLMRGHARPLLALKPLAQKRYGVGLGIYFVAYVALGANTYMLPVFMQKTLGFAWQTVGGFQTLGLSAALLTWLVMAKTLPRWPKPKKYFVAGFLALGAFGLRLSGLTGGADLWRQVLPALLLNGAFIMLLMATTANQTFRDFQQHEATMTSAQQLKNMVGQIGTSVGVAVATILLQWRTTAHYAVLNNRFTAGDPAFAPAAQNLANALDAHMAPGQASAAALGQLAQQLAQQASLLACLDYFVVIAVVGLVGAAVMALQRVME</sequence>
<feature type="transmembrane region" description="Helical" evidence="6">
    <location>
        <begin position="198"/>
        <end position="218"/>
    </location>
</feature>
<dbReference type="PANTHER" id="PTHR42718">
    <property type="entry name" value="MAJOR FACILITATOR SUPERFAMILY MULTIDRUG TRANSPORTER MFSC"/>
    <property type="match status" value="1"/>
</dbReference>
<dbReference type="InterPro" id="IPR020846">
    <property type="entry name" value="MFS_dom"/>
</dbReference>
<feature type="transmembrane region" description="Helical" evidence="6">
    <location>
        <begin position="135"/>
        <end position="159"/>
    </location>
</feature>
<reference evidence="8 9" key="1">
    <citation type="submission" date="2017-12" db="EMBL/GenBank/DDBJ databases">
        <title>The genome sequence of Caulobacter sp. 410.</title>
        <authorList>
            <person name="Gao J."/>
            <person name="Mao X."/>
            <person name="Sun J."/>
        </authorList>
    </citation>
    <scope>NUCLEOTIDE SEQUENCE [LARGE SCALE GENOMIC DNA]</scope>
    <source>
        <strain evidence="8 9">410</strain>
    </source>
</reference>
<comment type="caution">
    <text evidence="8">The sequence shown here is derived from an EMBL/GenBank/DDBJ whole genome shotgun (WGS) entry which is preliminary data.</text>
</comment>
<feature type="transmembrane region" description="Helical" evidence="6">
    <location>
        <begin position="298"/>
        <end position="322"/>
    </location>
</feature>
<dbReference type="OrthoDB" id="8581632at2"/>
<dbReference type="InterPro" id="IPR011701">
    <property type="entry name" value="MFS"/>
</dbReference>
<dbReference type="EMBL" id="PJRS01000038">
    <property type="protein sequence ID" value="PLR22652.1"/>
    <property type="molecule type" value="Genomic_DNA"/>
</dbReference>
<evidence type="ECO:0000256" key="6">
    <source>
        <dbReference type="SAM" id="Phobius"/>
    </source>
</evidence>
<feature type="transmembrane region" description="Helical" evidence="6">
    <location>
        <begin position="102"/>
        <end position="123"/>
    </location>
</feature>
<evidence type="ECO:0000256" key="1">
    <source>
        <dbReference type="ARBA" id="ARBA00004141"/>
    </source>
</evidence>
<feature type="transmembrane region" description="Helical" evidence="6">
    <location>
        <begin position="403"/>
        <end position="423"/>
    </location>
</feature>
<evidence type="ECO:0000256" key="2">
    <source>
        <dbReference type="ARBA" id="ARBA00022448"/>
    </source>
</evidence>
<dbReference type="PANTHER" id="PTHR42718:SF9">
    <property type="entry name" value="MAJOR FACILITATOR SUPERFAMILY MULTIDRUG TRANSPORTER MFSC"/>
    <property type="match status" value="1"/>
</dbReference>
<dbReference type="RefSeq" id="WP_101719331.1">
    <property type="nucleotide sequence ID" value="NZ_PJRS01000038.1"/>
</dbReference>
<evidence type="ECO:0000256" key="4">
    <source>
        <dbReference type="ARBA" id="ARBA00022989"/>
    </source>
</evidence>
<name>A0A2N5D9B1_9CAUL</name>
<evidence type="ECO:0000256" key="5">
    <source>
        <dbReference type="ARBA" id="ARBA00023136"/>
    </source>
</evidence>
<protein>
    <submittedName>
        <fullName evidence="8">Arabinose ABC transporter permease</fullName>
    </submittedName>
</protein>
<feature type="transmembrane region" description="Helical" evidence="6">
    <location>
        <begin position="267"/>
        <end position="286"/>
    </location>
</feature>
<keyword evidence="9" id="KW-1185">Reference proteome</keyword>
<dbReference type="GO" id="GO:0022857">
    <property type="term" value="F:transmembrane transporter activity"/>
    <property type="evidence" value="ECO:0007669"/>
    <property type="project" value="InterPro"/>
</dbReference>
<feature type="domain" description="Major facilitator superfamily (MFS) profile" evidence="7">
    <location>
        <begin position="11"/>
        <end position="509"/>
    </location>
</feature>
<dbReference type="Gene3D" id="1.20.1250.20">
    <property type="entry name" value="MFS general substrate transporter like domains"/>
    <property type="match status" value="1"/>
</dbReference>
<dbReference type="GO" id="GO:0016020">
    <property type="term" value="C:membrane"/>
    <property type="evidence" value="ECO:0007669"/>
    <property type="project" value="UniProtKB-SubCell"/>
</dbReference>
<keyword evidence="2" id="KW-0813">Transport</keyword>
<evidence type="ECO:0000313" key="8">
    <source>
        <dbReference type="EMBL" id="PLR22652.1"/>
    </source>
</evidence>
<feature type="transmembrane region" description="Helical" evidence="6">
    <location>
        <begin position="362"/>
        <end position="382"/>
    </location>
</feature>
<keyword evidence="3 6" id="KW-0812">Transmembrane</keyword>
<accession>A0A2N5D9B1</accession>